<dbReference type="RefSeq" id="WP_095483456.1">
    <property type="nucleotide sequence ID" value="NZ_CP088151.1"/>
</dbReference>
<dbReference type="Proteomes" id="UP000216215">
    <property type="component" value="Unassembled WGS sequence"/>
</dbReference>
<evidence type="ECO:0000313" key="4">
    <source>
        <dbReference type="Proteomes" id="UP000216215"/>
    </source>
</evidence>
<dbReference type="InterPro" id="IPR018389">
    <property type="entry name" value="DctP_fam"/>
</dbReference>
<dbReference type="GO" id="GO:0055085">
    <property type="term" value="P:transmembrane transport"/>
    <property type="evidence" value="ECO:0007669"/>
    <property type="project" value="InterPro"/>
</dbReference>
<protein>
    <recommendedName>
        <fullName evidence="5">C4-dicarboxylate ABC transporter substrate-binding protein</fullName>
    </recommendedName>
</protein>
<organism evidence="3 4">
    <name type="scientific">Mesorhizobium mediterraneum</name>
    <dbReference type="NCBI Taxonomy" id="43617"/>
    <lineage>
        <taxon>Bacteria</taxon>
        <taxon>Pseudomonadati</taxon>
        <taxon>Pseudomonadota</taxon>
        <taxon>Alphaproteobacteria</taxon>
        <taxon>Hyphomicrobiales</taxon>
        <taxon>Phyllobacteriaceae</taxon>
        <taxon>Mesorhizobium</taxon>
    </lineage>
</organism>
<dbReference type="SUPFAM" id="SSF53850">
    <property type="entry name" value="Periplasmic binding protein-like II"/>
    <property type="match status" value="1"/>
</dbReference>
<accession>A0AB36RG75</accession>
<feature type="chain" id="PRO_5044296675" description="C4-dicarboxylate ABC transporter substrate-binding protein" evidence="2">
    <location>
        <begin position="33"/>
        <end position="351"/>
    </location>
</feature>
<proteinExistence type="predicted"/>
<dbReference type="NCBIfam" id="NF037995">
    <property type="entry name" value="TRAP_S1"/>
    <property type="match status" value="1"/>
</dbReference>
<name>A0AB36RG75_9HYPH</name>
<evidence type="ECO:0008006" key="5">
    <source>
        <dbReference type="Google" id="ProtNLM"/>
    </source>
</evidence>
<evidence type="ECO:0000256" key="2">
    <source>
        <dbReference type="SAM" id="SignalP"/>
    </source>
</evidence>
<dbReference type="CDD" id="cd13665">
    <property type="entry name" value="PBP2_TRAP_Dctp3_4"/>
    <property type="match status" value="1"/>
</dbReference>
<evidence type="ECO:0000313" key="3">
    <source>
        <dbReference type="EMBL" id="PAQ03506.1"/>
    </source>
</evidence>
<dbReference type="PANTHER" id="PTHR33376:SF15">
    <property type="entry name" value="BLL6794 PROTEIN"/>
    <property type="match status" value="1"/>
</dbReference>
<comment type="caution">
    <text evidence="3">The sequence shown here is derived from an EMBL/GenBank/DDBJ whole genome shotgun (WGS) entry which is preliminary data.</text>
</comment>
<keyword evidence="4" id="KW-1185">Reference proteome</keyword>
<dbReference type="AlphaFoldDB" id="A0AB36RG75"/>
<dbReference type="InterPro" id="IPR038404">
    <property type="entry name" value="TRAP_DctP_sf"/>
</dbReference>
<dbReference type="EMBL" id="NPKI01000009">
    <property type="protein sequence ID" value="PAQ03506.1"/>
    <property type="molecule type" value="Genomic_DNA"/>
</dbReference>
<gene>
    <name evidence="3" type="ORF">CIT25_05005</name>
</gene>
<feature type="signal peptide" evidence="2">
    <location>
        <begin position="1"/>
        <end position="32"/>
    </location>
</feature>
<sequence>MIYQQSWDVVRNLLSAIGIVGTVLALTAAAPAQEVTLTVADQNPPTAWGSVHAMQPWIKKIEEATKGRVKIEHYPGQTMVKGTETWNAVRAGVVDIGWCFHGYWPDVTPLSDVITLPGLPITSAEKGSEVLWKLYERFPAIREEYAETQPLALWMSHPYFILTTSKQVKTLEDLKGLKIRVTGGPPTEQMKALGAVPTLVPMPDVYQALDKGVVDGMGAPWEAVNAFRLYEVAKYYTIAPLSAVYGSLCANKQKWDSLPMDIRNAIMSVSGLEGSKLWGRNFFDAAEQAALDGAEAENREMIRYAMPTEEVVRWNKVAAQPLWDAWVKKMEAKGHKEARQILEATIEMLND</sequence>
<dbReference type="Pfam" id="PF03480">
    <property type="entry name" value="DctP"/>
    <property type="match status" value="1"/>
</dbReference>
<dbReference type="PANTHER" id="PTHR33376">
    <property type="match status" value="1"/>
</dbReference>
<evidence type="ECO:0000256" key="1">
    <source>
        <dbReference type="ARBA" id="ARBA00022729"/>
    </source>
</evidence>
<dbReference type="Gene3D" id="3.40.190.170">
    <property type="entry name" value="Bacterial extracellular solute-binding protein, family 7"/>
    <property type="match status" value="1"/>
</dbReference>
<reference evidence="4" key="1">
    <citation type="submission" date="2017-08" db="EMBL/GenBank/DDBJ databases">
        <title>Mesorhizobium wenxinae sp. nov., a novel rhizobial species isolated from root nodules of chickpea (Cicer arietinum L.).</title>
        <authorList>
            <person name="Zhang J."/>
        </authorList>
    </citation>
    <scope>NUCLEOTIDE SEQUENCE [LARGE SCALE GENOMIC DNA]</scope>
    <source>
        <strain evidence="4">USDA 3392</strain>
    </source>
</reference>
<keyword evidence="1 2" id="KW-0732">Signal</keyword>